<evidence type="ECO:0000256" key="3">
    <source>
        <dbReference type="ARBA" id="ARBA00023054"/>
    </source>
</evidence>
<keyword evidence="7" id="KW-1185">Reference proteome</keyword>
<feature type="region of interest" description="Disordered" evidence="4">
    <location>
        <begin position="65"/>
        <end position="88"/>
    </location>
</feature>
<dbReference type="GO" id="GO:0042393">
    <property type="term" value="F:histone binding"/>
    <property type="evidence" value="ECO:0007669"/>
    <property type="project" value="TreeGrafter"/>
</dbReference>
<evidence type="ECO:0000256" key="1">
    <source>
        <dbReference type="ARBA" id="ARBA00006461"/>
    </source>
</evidence>
<dbReference type="AlphaFoldDB" id="A0A7R9BLV3"/>
<dbReference type="PANTHER" id="PTHR22691:SF8">
    <property type="entry name" value="PROTEIN SPT2 HOMOLOG"/>
    <property type="match status" value="1"/>
</dbReference>
<dbReference type="Pfam" id="PF22878">
    <property type="entry name" value="SPT2_N"/>
    <property type="match status" value="1"/>
</dbReference>
<dbReference type="SMART" id="SM00784">
    <property type="entry name" value="SPT2"/>
    <property type="match status" value="1"/>
</dbReference>
<dbReference type="Proteomes" id="UP000678499">
    <property type="component" value="Unassembled WGS sequence"/>
</dbReference>
<proteinExistence type="inferred from homology"/>
<keyword evidence="3" id="KW-0175">Coiled coil</keyword>
<sequence length="665" mass="73069">MDDSLDFSDLMNIAEQNNAEKQIGIKRYSTNFAPQKKKPQQNVEVNQNAVQKLLVQKKREEIRRRVEEQKKKERLMAQRSQNKKASGRISSMLKRTKSAIKGTVSIEESGAAEDQLEADDFGYSSSSADKLHLALMQKYQKSAGPSQKPARATVKDLEAVKARMKENIAEGEPQSSRTHHTSPPKSTKIISKPDTPVNTPKFKIPKKNMPPPMSFEELLSVAEEKAKAPIDYISLFDEKDDGIDRPMTAKEKEEYLRERAARLRREGKIPRNTKVGSSVPSKQPEATKAVAPSGLPKIPKKNSCAPPVVASVQRSVGVSEKPTTNTDAKTVPAPPQPKTSAPPQPKPSTQHKPSPSPPSKPSGAPQPKSSAPLPSKASAPLQQKSSAPSQQKSQSVSSAQPKKIVQEKPAPKVSQPAKSSSTADGYIPKKVSGEYVPKSVSGAYVPKPVSGAYVPKPVSGTPKSASEVSYKATKIVEKRQDGNRAVPSTSGLKMKGAVKRPLSQGRGEAFRKPVCPPMKKSAPPARRRIESDSEEEYDSEMDDFIDDGPLDDGMDVSTEIGRLFGYDRRKYANLDDDDDECMEASYSDQMKEEFRSTKAGILEDLREARLQKMQKKKHSAFIGVLATILYSSYVFLPHYTWRLLVLCGIFVPPDGATIEDVRLMP</sequence>
<dbReference type="EMBL" id="CAJPEX010000580">
    <property type="protein sequence ID" value="CAG0916386.1"/>
    <property type="molecule type" value="Genomic_DNA"/>
</dbReference>
<evidence type="ECO:0000259" key="5">
    <source>
        <dbReference type="Pfam" id="PF22878"/>
    </source>
</evidence>
<evidence type="ECO:0000313" key="6">
    <source>
        <dbReference type="EMBL" id="CAD7276234.1"/>
    </source>
</evidence>
<dbReference type="InterPro" id="IPR054552">
    <property type="entry name" value="SPT2_N"/>
</dbReference>
<feature type="region of interest" description="Disordered" evidence="4">
    <location>
        <begin position="262"/>
        <end position="432"/>
    </location>
</feature>
<evidence type="ECO:0000256" key="4">
    <source>
        <dbReference type="SAM" id="MobiDB-lite"/>
    </source>
</evidence>
<dbReference type="PANTHER" id="PTHR22691">
    <property type="entry name" value="YEAST SPT2-RELATED"/>
    <property type="match status" value="1"/>
</dbReference>
<feature type="compositionally biased region" description="Acidic residues" evidence="4">
    <location>
        <begin position="532"/>
        <end position="550"/>
    </location>
</feature>
<dbReference type="GO" id="GO:0005730">
    <property type="term" value="C:nucleolus"/>
    <property type="evidence" value="ECO:0007669"/>
    <property type="project" value="TreeGrafter"/>
</dbReference>
<feature type="compositionally biased region" description="Pro residues" evidence="4">
    <location>
        <begin position="332"/>
        <end position="346"/>
    </location>
</feature>
<feature type="region of interest" description="Disordered" evidence="4">
    <location>
        <begin position="475"/>
        <end position="550"/>
    </location>
</feature>
<feature type="region of interest" description="Disordered" evidence="4">
    <location>
        <begin position="166"/>
        <end position="211"/>
    </location>
</feature>
<dbReference type="GO" id="GO:0006334">
    <property type="term" value="P:nucleosome assembly"/>
    <property type="evidence" value="ECO:0007669"/>
    <property type="project" value="TreeGrafter"/>
</dbReference>
<gene>
    <name evidence="6" type="ORF">NMOB1V02_LOCUS4006</name>
</gene>
<evidence type="ECO:0000313" key="7">
    <source>
        <dbReference type="Proteomes" id="UP000678499"/>
    </source>
</evidence>
<dbReference type="GO" id="GO:0006360">
    <property type="term" value="P:transcription by RNA polymerase I"/>
    <property type="evidence" value="ECO:0007669"/>
    <property type="project" value="TreeGrafter"/>
</dbReference>
<reference evidence="6" key="1">
    <citation type="submission" date="2020-11" db="EMBL/GenBank/DDBJ databases">
        <authorList>
            <person name="Tran Van P."/>
        </authorList>
    </citation>
    <scope>NUCLEOTIDE SEQUENCE</scope>
</reference>
<feature type="compositionally biased region" description="Basic and acidic residues" evidence="4">
    <location>
        <begin position="65"/>
        <end position="76"/>
    </location>
</feature>
<protein>
    <recommendedName>
        <fullName evidence="2">Protein SPT2 homolog</fullName>
    </recommendedName>
</protein>
<dbReference type="GO" id="GO:0003677">
    <property type="term" value="F:DNA binding"/>
    <property type="evidence" value="ECO:0007669"/>
    <property type="project" value="TreeGrafter"/>
</dbReference>
<dbReference type="Pfam" id="PF08243">
    <property type="entry name" value="SPT2"/>
    <property type="match status" value="1"/>
</dbReference>
<dbReference type="OrthoDB" id="6259853at2759"/>
<name>A0A7R9BLV3_9CRUS</name>
<evidence type="ECO:0000256" key="2">
    <source>
        <dbReference type="ARBA" id="ARBA00013786"/>
    </source>
</evidence>
<feature type="compositionally biased region" description="Polar residues" evidence="4">
    <location>
        <begin position="312"/>
        <end position="328"/>
    </location>
</feature>
<feature type="domain" description="SPT2 homolog N-terminal" evidence="5">
    <location>
        <begin position="5"/>
        <end position="97"/>
    </location>
</feature>
<dbReference type="InterPro" id="IPR013256">
    <property type="entry name" value="Chromatin_SPT2"/>
</dbReference>
<comment type="similarity">
    <text evidence="1">Belongs to the SPT2 family.</text>
</comment>
<accession>A0A7R9BLV3</accession>
<dbReference type="EMBL" id="OA882617">
    <property type="protein sequence ID" value="CAD7276234.1"/>
    <property type="molecule type" value="Genomic_DNA"/>
</dbReference>
<organism evidence="6">
    <name type="scientific">Notodromas monacha</name>
    <dbReference type="NCBI Taxonomy" id="399045"/>
    <lineage>
        <taxon>Eukaryota</taxon>
        <taxon>Metazoa</taxon>
        <taxon>Ecdysozoa</taxon>
        <taxon>Arthropoda</taxon>
        <taxon>Crustacea</taxon>
        <taxon>Oligostraca</taxon>
        <taxon>Ostracoda</taxon>
        <taxon>Podocopa</taxon>
        <taxon>Podocopida</taxon>
        <taxon>Cypridocopina</taxon>
        <taxon>Cypridoidea</taxon>
        <taxon>Cyprididae</taxon>
        <taxon>Notodromas</taxon>
    </lineage>
</organism>
<feature type="compositionally biased region" description="Low complexity" evidence="4">
    <location>
        <begin position="361"/>
        <end position="403"/>
    </location>
</feature>